<keyword evidence="2" id="KW-0808">Transferase</keyword>
<proteinExistence type="predicted"/>
<dbReference type="EMBL" id="HG001735">
    <property type="protein sequence ID" value="CDF35557.1"/>
    <property type="molecule type" value="Genomic_DNA"/>
</dbReference>
<dbReference type="OrthoDB" id="3618at2759"/>
<dbReference type="Proteomes" id="UP000012073">
    <property type="component" value="Unassembled WGS sequence"/>
</dbReference>
<evidence type="ECO:0000313" key="2">
    <source>
        <dbReference type="EMBL" id="CDF35557.1"/>
    </source>
</evidence>
<dbReference type="PANTHER" id="PTHR43036:SF1">
    <property type="entry name" value="S-ADENOSYL-L-METHIONINE-DEPENDENT METHYLTRANSFERASES SUPERFAMILY PROTEIN"/>
    <property type="match status" value="1"/>
</dbReference>
<dbReference type="OMA" id="MCTSWKS"/>
<evidence type="ECO:0000313" key="3">
    <source>
        <dbReference type="Proteomes" id="UP000012073"/>
    </source>
</evidence>
<dbReference type="InterPro" id="IPR013216">
    <property type="entry name" value="Methyltransf_11"/>
</dbReference>
<accession>R7QAM8</accession>
<dbReference type="InterPro" id="IPR029063">
    <property type="entry name" value="SAM-dependent_MTases_sf"/>
</dbReference>
<dbReference type="Gene3D" id="3.40.50.150">
    <property type="entry name" value="Vaccinia Virus protein VP39"/>
    <property type="match status" value="1"/>
</dbReference>
<keyword evidence="2" id="KW-0830">Ubiquinone</keyword>
<dbReference type="GO" id="GO:0008757">
    <property type="term" value="F:S-adenosylmethionine-dependent methyltransferase activity"/>
    <property type="evidence" value="ECO:0007669"/>
    <property type="project" value="InterPro"/>
</dbReference>
<dbReference type="KEGG" id="ccp:CHC_T00008554001"/>
<feature type="domain" description="Methyltransferase type 11" evidence="1">
    <location>
        <begin position="120"/>
        <end position="170"/>
    </location>
</feature>
<keyword evidence="2" id="KW-0489">Methyltransferase</keyword>
<dbReference type="GeneID" id="17323090"/>
<name>R7QAM8_CHOCR</name>
<evidence type="ECO:0000259" key="1">
    <source>
        <dbReference type="Pfam" id="PF08241"/>
    </source>
</evidence>
<dbReference type="PANTHER" id="PTHR43036">
    <property type="entry name" value="OSJNBB0011N17.9 PROTEIN"/>
    <property type="match status" value="1"/>
</dbReference>
<gene>
    <name evidence="2" type="ORF">CHC_T00008554001</name>
</gene>
<dbReference type="CDD" id="cd02440">
    <property type="entry name" value="AdoMet_MTases"/>
    <property type="match status" value="1"/>
</dbReference>
<dbReference type="AlphaFoldDB" id="R7QAM8"/>
<reference evidence="3" key="1">
    <citation type="journal article" date="2013" name="Proc. Natl. Acad. Sci. U.S.A.">
        <title>Genome structure and metabolic features in the red seaweed Chondrus crispus shed light on evolution of the Archaeplastida.</title>
        <authorList>
            <person name="Collen J."/>
            <person name="Porcel B."/>
            <person name="Carre W."/>
            <person name="Ball S.G."/>
            <person name="Chaparro C."/>
            <person name="Tonon T."/>
            <person name="Barbeyron T."/>
            <person name="Michel G."/>
            <person name="Noel B."/>
            <person name="Valentin K."/>
            <person name="Elias M."/>
            <person name="Artiguenave F."/>
            <person name="Arun A."/>
            <person name="Aury J.M."/>
            <person name="Barbosa-Neto J.F."/>
            <person name="Bothwell J.H."/>
            <person name="Bouget F.Y."/>
            <person name="Brillet L."/>
            <person name="Cabello-Hurtado F."/>
            <person name="Capella-Gutierrez S."/>
            <person name="Charrier B."/>
            <person name="Cladiere L."/>
            <person name="Cock J.M."/>
            <person name="Coelho S.M."/>
            <person name="Colleoni C."/>
            <person name="Czjzek M."/>
            <person name="Da Silva C."/>
            <person name="Delage L."/>
            <person name="Denoeud F."/>
            <person name="Deschamps P."/>
            <person name="Dittami S.M."/>
            <person name="Gabaldon T."/>
            <person name="Gachon C.M."/>
            <person name="Groisillier A."/>
            <person name="Herve C."/>
            <person name="Jabbari K."/>
            <person name="Katinka M."/>
            <person name="Kloareg B."/>
            <person name="Kowalczyk N."/>
            <person name="Labadie K."/>
            <person name="Leblanc C."/>
            <person name="Lopez P.J."/>
            <person name="McLachlan D.H."/>
            <person name="Meslet-Cladiere L."/>
            <person name="Moustafa A."/>
            <person name="Nehr Z."/>
            <person name="Nyvall Collen P."/>
            <person name="Panaud O."/>
            <person name="Partensky F."/>
            <person name="Poulain J."/>
            <person name="Rensing S.A."/>
            <person name="Rousvoal S."/>
            <person name="Samson G."/>
            <person name="Symeonidi A."/>
            <person name="Weissenbach J."/>
            <person name="Zambounis A."/>
            <person name="Wincker P."/>
            <person name="Boyen C."/>
        </authorList>
    </citation>
    <scope>NUCLEOTIDE SEQUENCE [LARGE SCALE GENOMIC DNA]</scope>
    <source>
        <strain evidence="3">cv. Stackhouse</strain>
    </source>
</reference>
<keyword evidence="3" id="KW-1185">Reference proteome</keyword>
<dbReference type="RefSeq" id="XP_005715376.1">
    <property type="nucleotide sequence ID" value="XM_005715319.1"/>
</dbReference>
<protein>
    <submittedName>
        <fullName evidence="2">Putative Ubiquinone/menaquinone biosynthesis methyltransferase-like protein</fullName>
    </submittedName>
</protein>
<dbReference type="Pfam" id="PF08241">
    <property type="entry name" value="Methyltransf_11"/>
    <property type="match status" value="1"/>
</dbReference>
<dbReference type="PhylomeDB" id="R7QAM8"/>
<dbReference type="SUPFAM" id="SSF53335">
    <property type="entry name" value="S-adenosyl-L-methionine-dependent methyltransferases"/>
    <property type="match status" value="1"/>
</dbReference>
<organism evidence="2 3">
    <name type="scientific">Chondrus crispus</name>
    <name type="common">Carrageen Irish moss</name>
    <name type="synonym">Polymorpha crispa</name>
    <dbReference type="NCBI Taxonomy" id="2769"/>
    <lineage>
        <taxon>Eukaryota</taxon>
        <taxon>Rhodophyta</taxon>
        <taxon>Florideophyceae</taxon>
        <taxon>Rhodymeniophycidae</taxon>
        <taxon>Gigartinales</taxon>
        <taxon>Gigartinaceae</taxon>
        <taxon>Chondrus</taxon>
    </lineage>
</organism>
<dbReference type="Gramene" id="CDF35557">
    <property type="protein sequence ID" value="CDF35557"/>
    <property type="gene ID" value="CHC_T00008554001"/>
</dbReference>
<sequence length="235" mass="26518">MDRLFRRAMSSGGPKVEDVLRSPKWPLTWPFSPQDFGRLDESDDGYFYAQPRIGVLHIDNGAIRSLKKFYAKNLPPKANILDLCSSWVSHLPEDYEPQGLTILGMSPAELDANPRATRRVTQDLNKEPKLPFDDNEFDVITNVVSVDYLSRPLEVFQEMNRVLKPGGKAIMSFSNRCFPTKAIDIWCRTADIEHVFIVGCYFHYAGGFDSPQAHDLSPGLFGMGDPMFVVEASKI</sequence>
<dbReference type="GO" id="GO:0032259">
    <property type="term" value="P:methylation"/>
    <property type="evidence" value="ECO:0007669"/>
    <property type="project" value="UniProtKB-KW"/>
</dbReference>